<dbReference type="EMBL" id="CAJPIZ010031121">
    <property type="protein sequence ID" value="CAG2120051.1"/>
    <property type="molecule type" value="Genomic_DNA"/>
</dbReference>
<dbReference type="PANTHER" id="PTHR21402:SF5">
    <property type="entry name" value="GAMETOCYTE SPECIFIC FACTOR 1"/>
    <property type="match status" value="1"/>
</dbReference>
<evidence type="ECO:0000259" key="5">
    <source>
        <dbReference type="PROSITE" id="PS51800"/>
    </source>
</evidence>
<dbReference type="Proteomes" id="UP000759131">
    <property type="component" value="Unassembled WGS sequence"/>
</dbReference>
<evidence type="ECO:0000256" key="1">
    <source>
        <dbReference type="ARBA" id="ARBA00022723"/>
    </source>
</evidence>
<feature type="compositionally biased region" description="Basic and acidic residues" evidence="4">
    <location>
        <begin position="260"/>
        <end position="277"/>
    </location>
</feature>
<protein>
    <recommendedName>
        <fullName evidence="5">CHHC U11-48K-type domain-containing protein</fullName>
    </recommendedName>
</protein>
<feature type="region of interest" description="Disordered" evidence="4">
    <location>
        <begin position="79"/>
        <end position="104"/>
    </location>
</feature>
<evidence type="ECO:0000313" key="7">
    <source>
        <dbReference type="Proteomes" id="UP000759131"/>
    </source>
</evidence>
<dbReference type="OrthoDB" id="6513116at2759"/>
<gene>
    <name evidence="6" type="ORF">OSB1V03_LOCUS19998</name>
</gene>
<dbReference type="GO" id="GO:0008270">
    <property type="term" value="F:zinc ion binding"/>
    <property type="evidence" value="ECO:0007669"/>
    <property type="project" value="UniProtKB-KW"/>
</dbReference>
<dbReference type="PANTHER" id="PTHR21402">
    <property type="entry name" value="GAMETOCYTE SPECIFIC FACTOR 1-RELATED"/>
    <property type="match status" value="1"/>
</dbReference>
<keyword evidence="7" id="KW-1185">Reference proteome</keyword>
<dbReference type="AlphaFoldDB" id="A0A7R9LMF6"/>
<dbReference type="EMBL" id="OC885696">
    <property type="protein sequence ID" value="CAD7644311.1"/>
    <property type="molecule type" value="Genomic_DNA"/>
</dbReference>
<reference evidence="6" key="1">
    <citation type="submission" date="2020-11" db="EMBL/GenBank/DDBJ databases">
        <authorList>
            <person name="Tran Van P."/>
        </authorList>
    </citation>
    <scope>NUCLEOTIDE SEQUENCE</scope>
</reference>
<sequence>MATFTQQRDELKTCPYNPLHKVAARRLQMHIVKCSQNPANPKLEDCPFNALHKVRPEDLKKHIHECRDNRQVIREIEQSRNRSELPNAAAVTKPNPLPKSSDDWESHIDKTKPQKTYIMPGLSLNWGKSSAAEDPDDEMTTEEKPFRHKSFVQVQGLKKSDRKKYYSELVDSSKLKAQVKAEQGLEPKDEHREPNTSLNSTSGSLSSPSAVKTEEEDESSIRKPAVNPFGIRRVGGIGRGLSPSMTSLNRSVQSIGMSNVKRESDGDNRSESTKRFSPDSSYNDSIPF</sequence>
<dbReference type="InterPro" id="IPR022776">
    <property type="entry name" value="TRM13/UPF0224_CHHC_Znf_dom"/>
</dbReference>
<dbReference type="InterPro" id="IPR036236">
    <property type="entry name" value="Znf_C2H2_sf"/>
</dbReference>
<feature type="compositionally biased region" description="Basic and acidic residues" evidence="4">
    <location>
        <begin position="183"/>
        <end position="194"/>
    </location>
</feature>
<dbReference type="InterPro" id="IPR051591">
    <property type="entry name" value="UPF0224_FAM112_RNA_Proc"/>
</dbReference>
<evidence type="ECO:0000313" key="6">
    <source>
        <dbReference type="EMBL" id="CAD7644311.1"/>
    </source>
</evidence>
<feature type="domain" description="CHHC U11-48K-type" evidence="5">
    <location>
        <begin position="43"/>
        <end position="70"/>
    </location>
</feature>
<evidence type="ECO:0000256" key="4">
    <source>
        <dbReference type="SAM" id="MobiDB-lite"/>
    </source>
</evidence>
<evidence type="ECO:0000256" key="2">
    <source>
        <dbReference type="ARBA" id="ARBA00022771"/>
    </source>
</evidence>
<keyword evidence="1" id="KW-0479">Metal-binding</keyword>
<name>A0A7R9LMF6_9ACAR</name>
<organism evidence="6">
    <name type="scientific">Medioppia subpectinata</name>
    <dbReference type="NCBI Taxonomy" id="1979941"/>
    <lineage>
        <taxon>Eukaryota</taxon>
        <taxon>Metazoa</taxon>
        <taxon>Ecdysozoa</taxon>
        <taxon>Arthropoda</taxon>
        <taxon>Chelicerata</taxon>
        <taxon>Arachnida</taxon>
        <taxon>Acari</taxon>
        <taxon>Acariformes</taxon>
        <taxon>Sarcoptiformes</taxon>
        <taxon>Oribatida</taxon>
        <taxon>Brachypylina</taxon>
        <taxon>Oppioidea</taxon>
        <taxon>Oppiidae</taxon>
        <taxon>Medioppia</taxon>
    </lineage>
</organism>
<dbReference type="PROSITE" id="PS51800">
    <property type="entry name" value="ZF_CHHC_U11_48K"/>
    <property type="match status" value="2"/>
</dbReference>
<keyword evidence="3" id="KW-0862">Zinc</keyword>
<feature type="compositionally biased region" description="Polar residues" evidence="4">
    <location>
        <begin position="243"/>
        <end position="257"/>
    </location>
</feature>
<feature type="domain" description="CHHC U11-48K-type" evidence="5">
    <location>
        <begin position="11"/>
        <end position="38"/>
    </location>
</feature>
<accession>A0A7R9LMF6</accession>
<dbReference type="Pfam" id="PF05253">
    <property type="entry name" value="zf-U11-48K"/>
    <property type="match status" value="2"/>
</dbReference>
<feature type="compositionally biased region" description="Polar residues" evidence="4">
    <location>
        <begin position="278"/>
        <end position="288"/>
    </location>
</feature>
<proteinExistence type="predicted"/>
<keyword evidence="2" id="KW-0863">Zinc-finger</keyword>
<feature type="region of interest" description="Disordered" evidence="4">
    <location>
        <begin position="120"/>
        <end position="147"/>
    </location>
</feature>
<feature type="compositionally biased region" description="Low complexity" evidence="4">
    <location>
        <begin position="195"/>
        <end position="209"/>
    </location>
</feature>
<feature type="region of interest" description="Disordered" evidence="4">
    <location>
        <begin position="170"/>
        <end position="288"/>
    </location>
</feature>
<dbReference type="SUPFAM" id="SSF57667">
    <property type="entry name" value="beta-beta-alpha zinc fingers"/>
    <property type="match status" value="1"/>
</dbReference>
<evidence type="ECO:0000256" key="3">
    <source>
        <dbReference type="ARBA" id="ARBA00022833"/>
    </source>
</evidence>